<organism evidence="3 4">
    <name type="scientific">Stieleria neptunia</name>
    <dbReference type="NCBI Taxonomy" id="2527979"/>
    <lineage>
        <taxon>Bacteria</taxon>
        <taxon>Pseudomonadati</taxon>
        <taxon>Planctomycetota</taxon>
        <taxon>Planctomycetia</taxon>
        <taxon>Pirellulales</taxon>
        <taxon>Pirellulaceae</taxon>
        <taxon>Stieleria</taxon>
    </lineage>
</organism>
<keyword evidence="2" id="KW-1133">Transmembrane helix</keyword>
<keyword evidence="2" id="KW-0812">Transmembrane</keyword>
<dbReference type="EMBL" id="CP037423">
    <property type="protein sequence ID" value="QDV45345.1"/>
    <property type="molecule type" value="Genomic_DNA"/>
</dbReference>
<evidence type="ECO:0000256" key="1">
    <source>
        <dbReference type="SAM" id="MobiDB-lite"/>
    </source>
</evidence>
<evidence type="ECO:0000313" key="4">
    <source>
        <dbReference type="Proteomes" id="UP000319004"/>
    </source>
</evidence>
<keyword evidence="2" id="KW-0472">Membrane</keyword>
<feature type="transmembrane region" description="Helical" evidence="2">
    <location>
        <begin position="279"/>
        <end position="306"/>
    </location>
</feature>
<feature type="transmembrane region" description="Helical" evidence="2">
    <location>
        <begin position="379"/>
        <end position="403"/>
    </location>
</feature>
<dbReference type="AlphaFoldDB" id="A0A518HWV7"/>
<dbReference type="KEGG" id="snep:Enr13x_52210"/>
<feature type="transmembrane region" description="Helical" evidence="2">
    <location>
        <begin position="175"/>
        <end position="202"/>
    </location>
</feature>
<keyword evidence="4" id="KW-1185">Reference proteome</keyword>
<evidence type="ECO:0000313" key="3">
    <source>
        <dbReference type="EMBL" id="QDV45345.1"/>
    </source>
</evidence>
<feature type="region of interest" description="Disordered" evidence="1">
    <location>
        <begin position="411"/>
        <end position="436"/>
    </location>
</feature>
<accession>A0A518HWV7</accession>
<reference evidence="3 4" key="1">
    <citation type="submission" date="2019-03" db="EMBL/GenBank/DDBJ databases">
        <title>Deep-cultivation of Planctomycetes and their phenomic and genomic characterization uncovers novel biology.</title>
        <authorList>
            <person name="Wiegand S."/>
            <person name="Jogler M."/>
            <person name="Boedeker C."/>
            <person name="Pinto D."/>
            <person name="Vollmers J."/>
            <person name="Rivas-Marin E."/>
            <person name="Kohn T."/>
            <person name="Peeters S.H."/>
            <person name="Heuer A."/>
            <person name="Rast P."/>
            <person name="Oberbeckmann S."/>
            <person name="Bunk B."/>
            <person name="Jeske O."/>
            <person name="Meyerdierks A."/>
            <person name="Storesund J.E."/>
            <person name="Kallscheuer N."/>
            <person name="Luecker S."/>
            <person name="Lage O.M."/>
            <person name="Pohl T."/>
            <person name="Merkel B.J."/>
            <person name="Hornburger P."/>
            <person name="Mueller R.-W."/>
            <person name="Bruemmer F."/>
            <person name="Labrenz M."/>
            <person name="Spormann A.M."/>
            <person name="Op den Camp H."/>
            <person name="Overmann J."/>
            <person name="Amann R."/>
            <person name="Jetten M.S.M."/>
            <person name="Mascher T."/>
            <person name="Medema M.H."/>
            <person name="Devos D.P."/>
            <person name="Kaster A.-K."/>
            <person name="Ovreas L."/>
            <person name="Rohde M."/>
            <person name="Galperin M.Y."/>
            <person name="Jogler C."/>
        </authorList>
    </citation>
    <scope>NUCLEOTIDE SEQUENCE [LARGE SCALE GENOMIC DNA]</scope>
    <source>
        <strain evidence="3 4">Enr13</strain>
    </source>
</reference>
<sequence>MDRRGGCWASCVIGTAYVILRPQGQRCEAFFSGRARALRCFGRDEEPEGSRPAAKTSRNTWEKCFTALPQGDERPRGCLSPLIEIATVDRTTRSPGLNKSEIHAGYDFESGMFSRMRSWVDVASWVRLTRIPRILASPSAVGLVLVACVATRTLLSFCVEGRIKLAPVWELHSHIRLLGALFQATGPLLGSLLVAVMLVLWIPVIQFVCRGGAALSAGKPLPRAAGTLRLVGSRLWRSLFVPILPCLCSVALMVGVFLIRVPSFVADVPLVSGITGWLIGIAAIPIGVLGFGAVFAVPLALAAMVCEPTPDPIDSLSRGYESLYRRPLSLAWYVAFSGALVCLFGVMLGGIGLASVVAAQLVTSVISSDGAQLQAAADVITLVVVAWQTTLAFGLLGGVYLLLRSDTGGQEAEDLWEPPAPPVEPLPELPEEAIDG</sequence>
<protein>
    <submittedName>
        <fullName evidence="3">Uncharacterized protein</fullName>
    </submittedName>
</protein>
<evidence type="ECO:0000256" key="2">
    <source>
        <dbReference type="SAM" id="Phobius"/>
    </source>
</evidence>
<feature type="transmembrane region" description="Helical" evidence="2">
    <location>
        <begin position="239"/>
        <end position="259"/>
    </location>
</feature>
<feature type="compositionally biased region" description="Pro residues" evidence="1">
    <location>
        <begin position="418"/>
        <end position="428"/>
    </location>
</feature>
<proteinExistence type="predicted"/>
<feature type="transmembrane region" description="Helical" evidence="2">
    <location>
        <begin position="327"/>
        <end position="359"/>
    </location>
</feature>
<feature type="transmembrane region" description="Helical" evidence="2">
    <location>
        <begin position="134"/>
        <end position="155"/>
    </location>
</feature>
<dbReference type="Proteomes" id="UP000319004">
    <property type="component" value="Chromosome"/>
</dbReference>
<gene>
    <name evidence="3" type="ORF">Enr13x_52210</name>
</gene>
<name>A0A518HWV7_9BACT</name>